<keyword evidence="2" id="KW-1185">Reference proteome</keyword>
<name>A0ABQ5LRF2_9RHOB</name>
<accession>A0ABQ5LRF2</accession>
<sequence length="62" mass="7147">MSLGPRQFFRMAKWARNPPSEKRVKLVLAVIVIALAIFGLERIFGSPDWMKLPQMSGRHLPR</sequence>
<gene>
    <name evidence="1" type="ORF">STA1M1_14590</name>
</gene>
<comment type="caution">
    <text evidence="1">The sequence shown here is derived from an EMBL/GenBank/DDBJ whole genome shotgun (WGS) entry which is preliminary data.</text>
</comment>
<dbReference type="Proteomes" id="UP001144205">
    <property type="component" value="Unassembled WGS sequence"/>
</dbReference>
<evidence type="ECO:0000313" key="1">
    <source>
        <dbReference type="EMBL" id="GKY87590.1"/>
    </source>
</evidence>
<dbReference type="RefSeq" id="WP_281841575.1">
    <property type="nucleotide sequence ID" value="NZ_BROH01000003.1"/>
</dbReference>
<proteinExistence type="predicted"/>
<organism evidence="1 2">
    <name type="scientific">Sinisalibacter aestuarii</name>
    <dbReference type="NCBI Taxonomy" id="2949426"/>
    <lineage>
        <taxon>Bacteria</taxon>
        <taxon>Pseudomonadati</taxon>
        <taxon>Pseudomonadota</taxon>
        <taxon>Alphaproteobacteria</taxon>
        <taxon>Rhodobacterales</taxon>
        <taxon>Roseobacteraceae</taxon>
        <taxon>Sinisalibacter</taxon>
    </lineage>
</organism>
<reference evidence="1" key="1">
    <citation type="journal article" date="2023" name="Int. J. Syst. Evol. Microbiol.">
        <title>Sinisalibacter aestuarii sp. nov., isolated from estuarine sediment of the Arakawa River.</title>
        <authorList>
            <person name="Arafat S.T."/>
            <person name="Hirano S."/>
            <person name="Sato A."/>
            <person name="Takeuchi K."/>
            <person name="Yasuda T."/>
            <person name="Terahara T."/>
            <person name="Hamada M."/>
            <person name="Kobayashi T."/>
        </authorList>
    </citation>
    <scope>NUCLEOTIDE SEQUENCE</scope>
    <source>
        <strain evidence="1">B-399</strain>
    </source>
</reference>
<protein>
    <recommendedName>
        <fullName evidence="3">Preprotein translocase subunit SecE</fullName>
    </recommendedName>
</protein>
<evidence type="ECO:0000313" key="2">
    <source>
        <dbReference type="Proteomes" id="UP001144205"/>
    </source>
</evidence>
<dbReference type="EMBL" id="BROH01000003">
    <property type="protein sequence ID" value="GKY87590.1"/>
    <property type="molecule type" value="Genomic_DNA"/>
</dbReference>
<evidence type="ECO:0008006" key="3">
    <source>
        <dbReference type="Google" id="ProtNLM"/>
    </source>
</evidence>